<evidence type="ECO:0000313" key="3">
    <source>
        <dbReference type="Proteomes" id="UP000228945"/>
    </source>
</evidence>
<gene>
    <name evidence="2" type="ORF">CSW64_09245</name>
</gene>
<dbReference type="Pfam" id="PF12679">
    <property type="entry name" value="ABC2_membrane_2"/>
    <property type="match status" value="1"/>
</dbReference>
<feature type="transmembrane region" description="Helical" evidence="1">
    <location>
        <begin position="20"/>
        <end position="47"/>
    </location>
</feature>
<dbReference type="KEGG" id="cmb:CSW64_09245"/>
<feature type="transmembrane region" description="Helical" evidence="1">
    <location>
        <begin position="67"/>
        <end position="92"/>
    </location>
</feature>
<dbReference type="OrthoDB" id="8404262at2"/>
<accession>A0A2D2AX43</accession>
<feature type="transmembrane region" description="Helical" evidence="1">
    <location>
        <begin position="113"/>
        <end position="141"/>
    </location>
</feature>
<keyword evidence="1" id="KW-0472">Membrane</keyword>
<organism evidence="2 3">
    <name type="scientific">Caulobacter mirabilis</name>
    <dbReference type="NCBI Taxonomy" id="69666"/>
    <lineage>
        <taxon>Bacteria</taxon>
        <taxon>Pseudomonadati</taxon>
        <taxon>Pseudomonadota</taxon>
        <taxon>Alphaproteobacteria</taxon>
        <taxon>Caulobacterales</taxon>
        <taxon>Caulobacteraceae</taxon>
        <taxon>Caulobacter</taxon>
    </lineage>
</organism>
<dbReference type="GO" id="GO:0140359">
    <property type="term" value="F:ABC-type transporter activity"/>
    <property type="evidence" value="ECO:0007669"/>
    <property type="project" value="InterPro"/>
</dbReference>
<protein>
    <submittedName>
        <fullName evidence="2">ABC transporter permease</fullName>
    </submittedName>
</protein>
<feature type="transmembrane region" description="Helical" evidence="1">
    <location>
        <begin position="257"/>
        <end position="277"/>
    </location>
</feature>
<dbReference type="EMBL" id="CP024201">
    <property type="protein sequence ID" value="ATQ42579.1"/>
    <property type="molecule type" value="Genomic_DNA"/>
</dbReference>
<sequence length="285" mass="30171">MLADAFAAERLRLSKARGTLFWSLLFVPIVVMLSAIGNAVFMAFVVGKSGHDPATVLGSAVDLSQQAMSALNISGFFLAQIFFMICASQVLAGDYRWETWRLLTPRNTRINLMLGKLLTFGVAAAAGLVALIIGRLLGGIIDALIVGSPIALSRNPGEAVSAFAGLFLICWLELMTLAAVAACVAVATRNGVAALLVPIGLWLVQGFVIAGAQKGFPTPHDPPLHWLAALPALSVNTVKSAIAMDTPAYAQPTSAPFALAFLLAWLVGLVALALFLFRRQDLTRE</sequence>
<reference evidence="2 3" key="1">
    <citation type="submission" date="2017-10" db="EMBL/GenBank/DDBJ databases">
        <title>Genome sequence of Caulobacter mirabilis FWC38.</title>
        <authorList>
            <person name="Fiebig A."/>
            <person name="Crosson S."/>
        </authorList>
    </citation>
    <scope>NUCLEOTIDE SEQUENCE [LARGE SCALE GENOMIC DNA]</scope>
    <source>
        <strain evidence="2 3">FWC 38</strain>
    </source>
</reference>
<feature type="transmembrane region" description="Helical" evidence="1">
    <location>
        <begin position="161"/>
        <end position="185"/>
    </location>
</feature>
<keyword evidence="3" id="KW-1185">Reference proteome</keyword>
<dbReference type="PANTHER" id="PTHR37305:SF1">
    <property type="entry name" value="MEMBRANE PROTEIN"/>
    <property type="match status" value="1"/>
</dbReference>
<name>A0A2D2AX43_9CAUL</name>
<dbReference type="AlphaFoldDB" id="A0A2D2AX43"/>
<evidence type="ECO:0000256" key="1">
    <source>
        <dbReference type="SAM" id="Phobius"/>
    </source>
</evidence>
<dbReference type="RefSeq" id="WP_099621833.1">
    <property type="nucleotide sequence ID" value="NZ_CP024201.1"/>
</dbReference>
<dbReference type="GO" id="GO:0005886">
    <property type="term" value="C:plasma membrane"/>
    <property type="evidence" value="ECO:0007669"/>
    <property type="project" value="UniProtKB-SubCell"/>
</dbReference>
<keyword evidence="1" id="KW-1133">Transmembrane helix</keyword>
<evidence type="ECO:0000313" key="2">
    <source>
        <dbReference type="EMBL" id="ATQ42579.1"/>
    </source>
</evidence>
<proteinExistence type="predicted"/>
<keyword evidence="1" id="KW-0812">Transmembrane</keyword>
<dbReference type="PANTHER" id="PTHR37305">
    <property type="entry name" value="INTEGRAL MEMBRANE PROTEIN-RELATED"/>
    <property type="match status" value="1"/>
</dbReference>
<dbReference type="Proteomes" id="UP000228945">
    <property type="component" value="Chromosome"/>
</dbReference>
<feature type="transmembrane region" description="Helical" evidence="1">
    <location>
        <begin position="192"/>
        <end position="212"/>
    </location>
</feature>